<evidence type="ECO:0000256" key="6">
    <source>
        <dbReference type="ARBA" id="ARBA00023201"/>
    </source>
</evidence>
<dbReference type="Gene3D" id="1.20.1530.10">
    <property type="entry name" value="Na+/H+ antiporter like domain"/>
    <property type="match status" value="1"/>
</dbReference>
<sequence length="399" mass="42881">MVTKLPFNLSQDAASGVVLVGAALLAMLFANTPLSVLYTDFLEIPVVIKFGGFEIAKPLLLWINDGLMAVFFFMIGLEIKRELMEGHLSSPSQVILPGIAAVAGIVFPALVYAYFNQHDPIAIKGWAIPSATDIAFALGVFALFGKSLPTTLKLFLLSVAIFDDIGAIIIIAIFYSQDLSTLSLTIALCGLVILFILNQMNMRRQAMYILVGVVVWAAVLKSGVHATLAGFALAWFIPLKLQNEDGHAMLPHLEHKLHPWVAFFILPIFAFANAGVSLAGAELDLLFNSVTLGIALGLFLGKQVGIFSACWLAVKMRIAPLPKGTNFTQLYGVTLLCGIGFTMSLFIGTLAFANQDLAYQLNVKVGVLAGSIMSAILGAAVLYFSSRQSATNQHLSRNA</sequence>
<feature type="transmembrane region" description="Helical" evidence="7">
    <location>
        <begin position="365"/>
        <end position="384"/>
    </location>
</feature>
<feature type="transmembrane region" description="Helical" evidence="7">
    <location>
        <begin position="59"/>
        <end position="79"/>
    </location>
</feature>
<comment type="similarity">
    <text evidence="7">Belongs to the NhaA Na(+)/H(+) (TC 2.A.33) antiporter family.</text>
</comment>
<feature type="transmembrane region" description="Helical" evidence="7">
    <location>
        <begin position="94"/>
        <end position="115"/>
    </location>
</feature>
<keyword evidence="7" id="KW-0406">Ion transport</keyword>
<accession>A0ABT3A796</accession>
<evidence type="ECO:0000313" key="9">
    <source>
        <dbReference type="Proteomes" id="UP001652504"/>
    </source>
</evidence>
<feature type="transmembrane region" description="Helical" evidence="7">
    <location>
        <begin position="12"/>
        <end position="30"/>
    </location>
</feature>
<evidence type="ECO:0000313" key="8">
    <source>
        <dbReference type="EMBL" id="MCV2884546.1"/>
    </source>
</evidence>
<feature type="transmembrane region" description="Helical" evidence="7">
    <location>
        <begin position="290"/>
        <end position="314"/>
    </location>
</feature>
<dbReference type="PANTHER" id="PTHR30341">
    <property type="entry name" value="SODIUM ION/PROTON ANTIPORTER NHAA-RELATED"/>
    <property type="match status" value="1"/>
</dbReference>
<comment type="caution">
    <text evidence="8">The sequence shown here is derived from an EMBL/GenBank/DDBJ whole genome shotgun (WGS) entry which is preliminary data.</text>
</comment>
<keyword evidence="7" id="KW-0813">Transport</keyword>
<dbReference type="NCBIfam" id="NF007111">
    <property type="entry name" value="PRK09560.1"/>
    <property type="match status" value="1"/>
</dbReference>
<dbReference type="RefSeq" id="WP_263712006.1">
    <property type="nucleotide sequence ID" value="NZ_JAOWKX010000003.1"/>
</dbReference>
<comment type="subcellular location">
    <subcellularLocation>
        <location evidence="1">Cell inner membrane</location>
        <topology evidence="1">Multi-pass membrane protein</topology>
    </subcellularLocation>
    <subcellularLocation>
        <location evidence="7">Cell membrane</location>
        <topology evidence="7">Multi-pass membrane protein</topology>
    </subcellularLocation>
</comment>
<dbReference type="EMBL" id="JAOWKX010000003">
    <property type="protein sequence ID" value="MCV2884546.1"/>
    <property type="molecule type" value="Genomic_DNA"/>
</dbReference>
<evidence type="ECO:0000256" key="2">
    <source>
        <dbReference type="ARBA" id="ARBA00022475"/>
    </source>
</evidence>
<feature type="transmembrane region" description="Helical" evidence="7">
    <location>
        <begin position="154"/>
        <end position="175"/>
    </location>
</feature>
<dbReference type="HAMAP" id="MF_01844">
    <property type="entry name" value="NhaA"/>
    <property type="match status" value="1"/>
</dbReference>
<dbReference type="NCBIfam" id="NF007112">
    <property type="entry name" value="PRK09561.1"/>
    <property type="match status" value="1"/>
</dbReference>
<name>A0ABT3A796_9ALTE</name>
<keyword evidence="7" id="KW-0915">Sodium</keyword>
<feature type="transmembrane region" description="Helical" evidence="7">
    <location>
        <begin position="209"/>
        <end position="237"/>
    </location>
</feature>
<evidence type="ECO:0000256" key="4">
    <source>
        <dbReference type="ARBA" id="ARBA00022989"/>
    </source>
</evidence>
<feature type="transmembrane region" description="Helical" evidence="7">
    <location>
        <begin position="330"/>
        <end position="353"/>
    </location>
</feature>
<dbReference type="PANTHER" id="PTHR30341:SF0">
    <property type="entry name" value="NA(+)_H(+) ANTIPORTER NHAA"/>
    <property type="match status" value="1"/>
</dbReference>
<keyword evidence="5 7" id="KW-0472">Membrane</keyword>
<evidence type="ECO:0000256" key="3">
    <source>
        <dbReference type="ARBA" id="ARBA00022692"/>
    </source>
</evidence>
<keyword evidence="9" id="KW-1185">Reference proteome</keyword>
<reference evidence="8 9" key="1">
    <citation type="submission" date="2022-10" db="EMBL/GenBank/DDBJ databases">
        <title>Aestuariibacter sp. AA17 isolated from Montipora capitata coral fragment.</title>
        <authorList>
            <person name="Emsley S.A."/>
            <person name="Pfannmuller K.M."/>
            <person name="Loughran R.M."/>
            <person name="Shlafstein M."/>
            <person name="Papke E."/>
            <person name="Saw J.H."/>
            <person name="Ushijima B."/>
            <person name="Videau P."/>
        </authorList>
    </citation>
    <scope>NUCLEOTIDE SEQUENCE [LARGE SCALE GENOMIC DNA]</scope>
    <source>
        <strain evidence="8 9">AA17</strain>
    </source>
</reference>
<keyword evidence="2 7" id="KW-1003">Cell membrane</keyword>
<dbReference type="NCBIfam" id="TIGR00773">
    <property type="entry name" value="NhaA"/>
    <property type="match status" value="1"/>
</dbReference>
<feature type="transmembrane region" description="Helical" evidence="7">
    <location>
        <begin position="181"/>
        <end position="197"/>
    </location>
</feature>
<comment type="function">
    <text evidence="7">Na(+)/H(+) antiporter that extrudes sodium in exchange for external protons.</text>
</comment>
<evidence type="ECO:0000256" key="7">
    <source>
        <dbReference type="HAMAP-Rule" id="MF_01844"/>
    </source>
</evidence>
<protein>
    <recommendedName>
        <fullName evidence="7">Na(+)/H(+) antiporter NhaA</fullName>
    </recommendedName>
    <alternativeName>
        <fullName evidence="7">Sodium/proton antiporter NhaA</fullName>
    </alternativeName>
</protein>
<dbReference type="Pfam" id="PF06965">
    <property type="entry name" value="Na_H_antiport_1"/>
    <property type="match status" value="1"/>
</dbReference>
<organism evidence="8 9">
    <name type="scientific">Fluctibacter corallii</name>
    <dbReference type="NCBI Taxonomy" id="2984329"/>
    <lineage>
        <taxon>Bacteria</taxon>
        <taxon>Pseudomonadati</taxon>
        <taxon>Pseudomonadota</taxon>
        <taxon>Gammaproteobacteria</taxon>
        <taxon>Alteromonadales</taxon>
        <taxon>Alteromonadaceae</taxon>
        <taxon>Fluctibacter</taxon>
    </lineage>
</organism>
<proteinExistence type="inferred from homology"/>
<dbReference type="Proteomes" id="UP001652504">
    <property type="component" value="Unassembled WGS sequence"/>
</dbReference>
<dbReference type="InterPro" id="IPR004670">
    <property type="entry name" value="NhaA"/>
</dbReference>
<evidence type="ECO:0000256" key="1">
    <source>
        <dbReference type="ARBA" id="ARBA00004429"/>
    </source>
</evidence>
<keyword evidence="6 7" id="KW-0739">Sodium transport</keyword>
<comment type="catalytic activity">
    <reaction evidence="7">
        <text>Na(+)(in) + 2 H(+)(out) = Na(+)(out) + 2 H(+)(in)</text>
        <dbReference type="Rhea" id="RHEA:29251"/>
        <dbReference type="ChEBI" id="CHEBI:15378"/>
        <dbReference type="ChEBI" id="CHEBI:29101"/>
    </reaction>
</comment>
<evidence type="ECO:0000256" key="5">
    <source>
        <dbReference type="ARBA" id="ARBA00023136"/>
    </source>
</evidence>
<dbReference type="InterPro" id="IPR023171">
    <property type="entry name" value="Na/H_antiporter_dom_sf"/>
</dbReference>
<gene>
    <name evidence="7 8" type="primary">nhaA</name>
    <name evidence="8" type="ORF">OE749_07555</name>
</gene>
<feature type="transmembrane region" description="Helical" evidence="7">
    <location>
        <begin position="121"/>
        <end position="142"/>
    </location>
</feature>
<keyword evidence="3 7" id="KW-0812">Transmembrane</keyword>
<keyword evidence="4 7" id="KW-1133">Transmembrane helix</keyword>
<keyword evidence="7" id="KW-0050">Antiport</keyword>
<feature type="transmembrane region" description="Helical" evidence="7">
    <location>
        <begin position="257"/>
        <end position="278"/>
    </location>
</feature>